<proteinExistence type="predicted"/>
<evidence type="ECO:0000256" key="2">
    <source>
        <dbReference type="SAM" id="Phobius"/>
    </source>
</evidence>
<comment type="caution">
    <text evidence="3">The sequence shown here is derived from an EMBL/GenBank/DDBJ whole genome shotgun (WGS) entry which is preliminary data.</text>
</comment>
<name>A0A6N9Q3F2_9BACL</name>
<gene>
    <name evidence="3" type="ORF">ERL59_10230</name>
</gene>
<evidence type="ECO:0000313" key="3">
    <source>
        <dbReference type="EMBL" id="NBI29337.1"/>
    </source>
</evidence>
<evidence type="ECO:0000256" key="1">
    <source>
        <dbReference type="SAM" id="MobiDB-lite"/>
    </source>
</evidence>
<organism evidence="3 4">
    <name type="scientific">Chengkuizengella marina</name>
    <dbReference type="NCBI Taxonomy" id="2507566"/>
    <lineage>
        <taxon>Bacteria</taxon>
        <taxon>Bacillati</taxon>
        <taxon>Bacillota</taxon>
        <taxon>Bacilli</taxon>
        <taxon>Bacillales</taxon>
        <taxon>Paenibacillaceae</taxon>
        <taxon>Chengkuizengella</taxon>
    </lineage>
</organism>
<evidence type="ECO:0000313" key="4">
    <source>
        <dbReference type="Proteomes" id="UP000448943"/>
    </source>
</evidence>
<feature type="region of interest" description="Disordered" evidence="1">
    <location>
        <begin position="170"/>
        <end position="209"/>
    </location>
</feature>
<keyword evidence="4" id="KW-1185">Reference proteome</keyword>
<dbReference type="EMBL" id="SIJB01000023">
    <property type="protein sequence ID" value="NBI29337.1"/>
    <property type="molecule type" value="Genomic_DNA"/>
</dbReference>
<keyword evidence="2" id="KW-0472">Membrane</keyword>
<accession>A0A6N9Q3F2</accession>
<dbReference type="RefSeq" id="WP_160646131.1">
    <property type="nucleotide sequence ID" value="NZ_SIJB01000023.1"/>
</dbReference>
<feature type="transmembrane region" description="Helical" evidence="2">
    <location>
        <begin position="16"/>
        <end position="35"/>
    </location>
</feature>
<reference evidence="3 4" key="1">
    <citation type="submission" date="2019-01" db="EMBL/GenBank/DDBJ databases">
        <title>Chengkuizengella sp. nov., isolated from deep-sea sediment of East Pacific Ocean.</title>
        <authorList>
            <person name="Yang J."/>
            <person name="Lai Q."/>
            <person name="Shao Z."/>
        </authorList>
    </citation>
    <scope>NUCLEOTIDE SEQUENCE [LARGE SCALE GENOMIC DNA]</scope>
    <source>
        <strain evidence="3 4">YPA3-1-1</strain>
    </source>
</reference>
<dbReference type="AlphaFoldDB" id="A0A6N9Q3F2"/>
<dbReference type="Proteomes" id="UP000448943">
    <property type="component" value="Unassembled WGS sequence"/>
</dbReference>
<dbReference type="OrthoDB" id="2628454at2"/>
<sequence>MKKRWKNLKPWKRRTIITVSFLLIVLLTTITWIYIDLKSKDITDIQERLDGREQVNTSSSEEINPNSLPSSVEGQLKKAEEFADKPIEMGDALDVTSILLNSGLSLKEMQYLTGEVREGLSPEELKHIRDTLLAKLTQEEIDALRQIARYYGRTLDILDPNVKIKGLEEETTTELSQNQEIETEVRASESTEDQITSQENDEEPQEQGVGSNIIPVTQEVEQKYLNQIETLQHTCDAKANDLAAEISSDIDSKTANGEQVTVQYLQSTFLDKLVQAEESCDTQFEDLMTQAEKEFETEGFDPTTIAQWRQTYQNVKDNKSNSLLNEIETQIQNSGD</sequence>
<keyword evidence="2" id="KW-0812">Transmembrane</keyword>
<protein>
    <submittedName>
        <fullName evidence="3">Uncharacterized protein</fullName>
    </submittedName>
</protein>
<keyword evidence="2" id="KW-1133">Transmembrane helix</keyword>
<feature type="compositionally biased region" description="Polar residues" evidence="1">
    <location>
        <begin position="54"/>
        <end position="72"/>
    </location>
</feature>
<feature type="region of interest" description="Disordered" evidence="1">
    <location>
        <begin position="53"/>
        <end position="72"/>
    </location>
</feature>